<feature type="transmembrane region" description="Helical" evidence="1">
    <location>
        <begin position="6"/>
        <end position="28"/>
    </location>
</feature>
<dbReference type="OrthoDB" id="5875761at2759"/>
<sequence>MTLPFAAISTGLCLFSYFWLLIFLDGLVARLLGTQNNYFEYLQEDRCAPAPESSASYNMESLQHSKRAGTAELLSAEDAKH</sequence>
<gene>
    <name evidence="2" type="ORF">DICVIV_12077</name>
</gene>
<accession>A0A0D8XDV4</accession>
<keyword evidence="1" id="KW-1133">Transmembrane helix</keyword>
<proteinExistence type="predicted"/>
<keyword evidence="1" id="KW-0812">Transmembrane</keyword>
<dbReference type="AlphaFoldDB" id="A0A0D8XDV4"/>
<evidence type="ECO:0000256" key="1">
    <source>
        <dbReference type="SAM" id="Phobius"/>
    </source>
</evidence>
<organism evidence="2 3">
    <name type="scientific">Dictyocaulus viviparus</name>
    <name type="common">Bovine lungworm</name>
    <dbReference type="NCBI Taxonomy" id="29172"/>
    <lineage>
        <taxon>Eukaryota</taxon>
        <taxon>Metazoa</taxon>
        <taxon>Ecdysozoa</taxon>
        <taxon>Nematoda</taxon>
        <taxon>Chromadorea</taxon>
        <taxon>Rhabditida</taxon>
        <taxon>Rhabditina</taxon>
        <taxon>Rhabditomorpha</taxon>
        <taxon>Strongyloidea</taxon>
        <taxon>Metastrongylidae</taxon>
        <taxon>Dictyocaulus</taxon>
    </lineage>
</organism>
<dbReference type="Proteomes" id="UP000053766">
    <property type="component" value="Unassembled WGS sequence"/>
</dbReference>
<keyword evidence="1" id="KW-0472">Membrane</keyword>
<name>A0A0D8XDV4_DICVI</name>
<evidence type="ECO:0000313" key="3">
    <source>
        <dbReference type="Proteomes" id="UP000053766"/>
    </source>
</evidence>
<keyword evidence="3" id="KW-1185">Reference proteome</keyword>
<dbReference type="EMBL" id="KN716734">
    <property type="protein sequence ID" value="KJH41947.1"/>
    <property type="molecule type" value="Genomic_DNA"/>
</dbReference>
<reference evidence="3" key="2">
    <citation type="journal article" date="2016" name="Sci. Rep.">
        <title>Dictyocaulus viviparus genome, variome and transcriptome elucidate lungworm biology and support future intervention.</title>
        <authorList>
            <person name="McNulty S.N."/>
            <person name="Strube C."/>
            <person name="Rosa B.A."/>
            <person name="Martin J.C."/>
            <person name="Tyagi R."/>
            <person name="Choi Y.J."/>
            <person name="Wang Q."/>
            <person name="Hallsworth Pepin K."/>
            <person name="Zhang X."/>
            <person name="Ozersky P."/>
            <person name="Wilson R.K."/>
            <person name="Sternberg P.W."/>
            <person name="Gasser R.B."/>
            <person name="Mitreva M."/>
        </authorList>
    </citation>
    <scope>NUCLEOTIDE SEQUENCE [LARGE SCALE GENOMIC DNA]</scope>
    <source>
        <strain evidence="3">HannoverDv2000</strain>
    </source>
</reference>
<evidence type="ECO:0000313" key="2">
    <source>
        <dbReference type="EMBL" id="KJH41947.1"/>
    </source>
</evidence>
<reference evidence="2 3" key="1">
    <citation type="submission" date="2013-11" db="EMBL/GenBank/DDBJ databases">
        <title>Draft genome of the bovine lungworm Dictyocaulus viviparus.</title>
        <authorList>
            <person name="Mitreva M."/>
        </authorList>
    </citation>
    <scope>NUCLEOTIDE SEQUENCE [LARGE SCALE GENOMIC DNA]</scope>
    <source>
        <strain evidence="2 3">HannoverDv2000</strain>
    </source>
</reference>
<protein>
    <submittedName>
        <fullName evidence="2">Uncharacterized protein</fullName>
    </submittedName>
</protein>